<dbReference type="Gene3D" id="3.80.10.10">
    <property type="entry name" value="Ribonuclease Inhibitor"/>
    <property type="match status" value="1"/>
</dbReference>
<dbReference type="Proteomes" id="UP000823388">
    <property type="component" value="Chromosome 2K"/>
</dbReference>
<dbReference type="PANTHER" id="PTHR32141:SF123">
    <property type="entry name" value="F-BOX DOMAIN-CONTAINING PROTEIN"/>
    <property type="match status" value="1"/>
</dbReference>
<dbReference type="SUPFAM" id="SSF52047">
    <property type="entry name" value="RNI-like"/>
    <property type="match status" value="1"/>
</dbReference>
<dbReference type="OrthoDB" id="1939276at2759"/>
<feature type="domain" description="FBD" evidence="3">
    <location>
        <begin position="423"/>
        <end position="463"/>
    </location>
</feature>
<feature type="domain" description="F-box" evidence="2">
    <location>
        <begin position="91"/>
        <end position="128"/>
    </location>
</feature>
<reference evidence="5" key="1">
    <citation type="submission" date="2020-05" db="EMBL/GenBank/DDBJ databases">
        <title>WGS assembly of Panicum virgatum.</title>
        <authorList>
            <person name="Lovell J.T."/>
            <person name="Jenkins J."/>
            <person name="Shu S."/>
            <person name="Juenger T.E."/>
            <person name="Schmutz J."/>
        </authorList>
    </citation>
    <scope>NUCLEOTIDE SEQUENCE</scope>
    <source>
        <strain evidence="5">AP13</strain>
    </source>
</reference>
<proteinExistence type="predicted"/>
<evidence type="ECO:0000256" key="1">
    <source>
        <dbReference type="SAM" id="MobiDB-lite"/>
    </source>
</evidence>
<feature type="compositionally biased region" description="Pro residues" evidence="1">
    <location>
        <begin position="67"/>
        <end position="77"/>
    </location>
</feature>
<dbReference type="SUPFAM" id="SSF81383">
    <property type="entry name" value="F-box domain"/>
    <property type="match status" value="1"/>
</dbReference>
<dbReference type="AlphaFoldDB" id="A0A8T0VWD7"/>
<name>A0A8T0VWD7_PANVG</name>
<protein>
    <recommendedName>
        <fullName evidence="7">FBD domain-containing protein</fullName>
    </recommendedName>
</protein>
<keyword evidence="6" id="KW-1185">Reference proteome</keyword>
<dbReference type="Pfam" id="PF00646">
    <property type="entry name" value="F-box"/>
    <property type="match status" value="1"/>
</dbReference>
<accession>A0A8T0VWD7</accession>
<dbReference type="InterPro" id="IPR036047">
    <property type="entry name" value="F-box-like_dom_sf"/>
</dbReference>
<gene>
    <name evidence="5" type="ORF">PVAP13_2KG169000</name>
</gene>
<dbReference type="InterPro" id="IPR032675">
    <property type="entry name" value="LRR_dom_sf"/>
</dbReference>
<comment type="caution">
    <text evidence="5">The sequence shown here is derived from an EMBL/GenBank/DDBJ whole genome shotgun (WGS) entry which is preliminary data.</text>
</comment>
<organism evidence="5 6">
    <name type="scientific">Panicum virgatum</name>
    <name type="common">Blackwell switchgrass</name>
    <dbReference type="NCBI Taxonomy" id="38727"/>
    <lineage>
        <taxon>Eukaryota</taxon>
        <taxon>Viridiplantae</taxon>
        <taxon>Streptophyta</taxon>
        <taxon>Embryophyta</taxon>
        <taxon>Tracheophyta</taxon>
        <taxon>Spermatophyta</taxon>
        <taxon>Magnoliopsida</taxon>
        <taxon>Liliopsida</taxon>
        <taxon>Poales</taxon>
        <taxon>Poaceae</taxon>
        <taxon>PACMAD clade</taxon>
        <taxon>Panicoideae</taxon>
        <taxon>Panicodae</taxon>
        <taxon>Paniceae</taxon>
        <taxon>Panicinae</taxon>
        <taxon>Panicum</taxon>
        <taxon>Panicum sect. Hiantes</taxon>
    </lineage>
</organism>
<dbReference type="InterPro" id="IPR006566">
    <property type="entry name" value="FBD"/>
</dbReference>
<dbReference type="Pfam" id="PF24758">
    <property type="entry name" value="LRR_At5g56370"/>
    <property type="match status" value="1"/>
</dbReference>
<dbReference type="InterPro" id="IPR055411">
    <property type="entry name" value="LRR_FXL15/At3g58940/PEG3-like"/>
</dbReference>
<evidence type="ECO:0000259" key="2">
    <source>
        <dbReference type="Pfam" id="PF00646"/>
    </source>
</evidence>
<feature type="region of interest" description="Disordered" evidence="1">
    <location>
        <begin position="1"/>
        <end position="91"/>
    </location>
</feature>
<evidence type="ECO:0000313" key="6">
    <source>
        <dbReference type="Proteomes" id="UP000823388"/>
    </source>
</evidence>
<evidence type="ECO:0000313" key="5">
    <source>
        <dbReference type="EMBL" id="KAG2641191.1"/>
    </source>
</evidence>
<evidence type="ECO:0000259" key="4">
    <source>
        <dbReference type="Pfam" id="PF24758"/>
    </source>
</evidence>
<dbReference type="PANTHER" id="PTHR32141">
    <property type="match status" value="1"/>
</dbReference>
<sequence>MLHPGQARVAAAPPPAAHPHPMDPSRRAPAVKMEPPGPISKRRRTDSGELEAGESPPVAAEASEVPNPQPTAPPSPPSDEGGGGGDGVDYISGLPDTILGEIIALLSTRDAARVQTLASRWRHIWRAAPLNLDGGELPDADEALAGAVSRILADHPGPGLRFCIPSHLVVNHPATVDAWLRSPALDGLQELDFSWSRFEWSRREPPPSTFRFAATLREATFCQLDLPDATVDALHFPRLTHLALRHSSMSKRSLHTMISSSTCPVLECLLLEDCYGCRRLRVTSNSLRSIAVSAQCHAGKPRLKEVILVNAPSLERFLYISINEAINVSVIIAPKLETLGCLDDELDSSRLVFGTTVLQGFLVVSLTTVVRSVKILALKSLYIKLDTIIDLMKCFPCLEKLYIKSCVSGQEMNRWRRKHKDFIKCSDIRLKTIVLEQYQGIRSQVNFASFFLLNARELELMTLEVESEDYNEEFFAEQHRMLQMEKKASKGARLHFTANGCQRFLMHVDHIRDLSITDPFECRC</sequence>
<evidence type="ECO:0000259" key="3">
    <source>
        <dbReference type="Pfam" id="PF08387"/>
    </source>
</evidence>
<feature type="domain" description="F-box/LRR-repeat protein 15/At3g58940/PEG3-like LRR" evidence="4">
    <location>
        <begin position="176"/>
        <end position="403"/>
    </location>
</feature>
<dbReference type="Pfam" id="PF08387">
    <property type="entry name" value="FBD"/>
    <property type="match status" value="1"/>
</dbReference>
<dbReference type="InterPro" id="IPR001810">
    <property type="entry name" value="F-box_dom"/>
</dbReference>
<evidence type="ECO:0008006" key="7">
    <source>
        <dbReference type="Google" id="ProtNLM"/>
    </source>
</evidence>
<dbReference type="EMBL" id="CM029039">
    <property type="protein sequence ID" value="KAG2641191.1"/>
    <property type="molecule type" value="Genomic_DNA"/>
</dbReference>
<dbReference type="InterPro" id="IPR055302">
    <property type="entry name" value="F-box_dom-containing"/>
</dbReference>